<dbReference type="OrthoDB" id="6382919at2759"/>
<evidence type="ECO:0000313" key="2">
    <source>
        <dbReference type="EMBL" id="CAF2845686.1"/>
    </source>
</evidence>
<evidence type="ECO:0000256" key="1">
    <source>
        <dbReference type="SAM" id="MobiDB-lite"/>
    </source>
</evidence>
<feature type="compositionally biased region" description="Basic and acidic residues" evidence="1">
    <location>
        <begin position="373"/>
        <end position="382"/>
    </location>
</feature>
<feature type="region of interest" description="Disordered" evidence="1">
    <location>
        <begin position="467"/>
        <end position="505"/>
    </location>
</feature>
<feature type="compositionally biased region" description="Basic residues" evidence="1">
    <location>
        <begin position="721"/>
        <end position="731"/>
    </location>
</feature>
<accession>A0A7R8CK11</accession>
<dbReference type="EMBL" id="HG994593">
    <property type="protein sequence ID" value="CAF2845686.1"/>
    <property type="molecule type" value="Genomic_DNA"/>
</dbReference>
<feature type="compositionally biased region" description="Polar residues" evidence="1">
    <location>
        <begin position="645"/>
        <end position="663"/>
    </location>
</feature>
<dbReference type="AlphaFoldDB" id="A0A7R8CK11"/>
<feature type="compositionally biased region" description="Acidic residues" evidence="1">
    <location>
        <begin position="477"/>
        <end position="486"/>
    </location>
</feature>
<feature type="region of interest" description="Disordered" evidence="1">
    <location>
        <begin position="709"/>
        <end position="755"/>
    </location>
</feature>
<feature type="region of interest" description="Disordered" evidence="1">
    <location>
        <begin position="370"/>
        <end position="397"/>
    </location>
</feature>
<reference evidence="2" key="1">
    <citation type="submission" date="2021-02" db="EMBL/GenBank/DDBJ databases">
        <authorList>
            <person name="Bekaert M."/>
        </authorList>
    </citation>
    <scope>NUCLEOTIDE SEQUENCE</scope>
    <source>
        <strain evidence="2">IoA-00</strain>
    </source>
</reference>
<feature type="region of interest" description="Disordered" evidence="1">
    <location>
        <begin position="292"/>
        <end position="319"/>
    </location>
</feature>
<feature type="region of interest" description="Disordered" evidence="1">
    <location>
        <begin position="911"/>
        <end position="930"/>
    </location>
</feature>
<feature type="region of interest" description="Disordered" evidence="1">
    <location>
        <begin position="116"/>
        <end position="180"/>
    </location>
</feature>
<feature type="compositionally biased region" description="Basic and acidic residues" evidence="1">
    <location>
        <begin position="732"/>
        <end position="741"/>
    </location>
</feature>
<sequence length="1140" mass="128085">MTEKGLKVILNDIESHGRIVKSVLRLCEDLKKGEGELSPRQQCLAQSKASYYDVDRAYRIAKGLEDRWHGVWLRSLEWHYFLEKLAWNSSESFGSAFDTDQKEIKHSSAPASLLGPISPNCGFDSEDEPRCKAEKTSEYARINKKDDQNEEAESGKLSPQEEKKDEGQCQESDNEKPLVKSWNRVLEAAAALEEIHCKSQEQRKTLKVHRKKLFNNNTMNGGGDILCDDNRHLSSPNNNSVSSTTSKISLVNLNVDNELLRAEQQEHNSSNLTEKNEITTIDEICKMATSESEQSLSSVSSSGNNNDTSDQLNANKLTNGSSTNVMLASRKTIPNCATYFFQHVSEDEHGNHSAEKGSLKSPRYIVSSRAIHKKDPYERPYPEEDEDDTDDHYLLSDSASTSDFLGSNAWIKELEEDDDNNLTDFSDINAMESSTNTIVESSSSTFLNEDIQELVHQAEKLMVCEASAEATSTSESDFSEDNELDNEGCSSPGEMDTSISSHDQTLTGSCSTNALDVVSGHASSIALGCTGAMSRLKKNRKKSSILSASESHLVYSFKKSVSLNNSQKSRSVASIYGSSGSFGGVVKKRKGSEEIMDRESKEDSRRKSLEGVDGEKKQQFLNKSGDDCKKDEQQPLVEGAKTENMDSVSKNQNNSKITESPRSVESEEDFWDQENYLSEHNYDEAIDEDTTYRVLNFGDDYSIYINSISDGISSSNYHPPKQQRRKTRRNPQWRDDRKDSMSESEVEDVKQTPPENVLQEDYFNLKKTCQENMSCLALLMEPIFNESDSATLKKKGQPIVIMNMKKDKLSPPPPGGYKDKSYVDDAGLFLTIVSEKNIGYHPSNATLNNSAILDLEFDSYSFSRRRKPSSYDSAANTSKDLDDFDDLDIDEIPDLEEDEDVDFFATLVDSSSRSNSFSSSSGVEDCSDSGKRRRKSLKYDSNRLLQKWDGLLRSIIRRIDLAKVFHDLESDIHQLEKGLEDYLGRSNEHETIQCSNDLKERITSYKDSIVSLNGYKADLFKVNLGVHNFLAELVCSSKNESPSSSASVVNLNGNTKAVSLKEQPQQKLLLSSSLERDSSLHTKRESNEAKLADRLKERIVKLYAKWEEVFHIMNARVAECENTLSKLMELEEESKKLLFF</sequence>
<feature type="compositionally biased region" description="Low complexity" evidence="1">
    <location>
        <begin position="911"/>
        <end position="924"/>
    </location>
</feature>
<feature type="compositionally biased region" description="Basic and acidic residues" evidence="1">
    <location>
        <begin position="128"/>
        <end position="147"/>
    </location>
</feature>
<feature type="compositionally biased region" description="Low complexity" evidence="1">
    <location>
        <begin position="467"/>
        <end position="476"/>
    </location>
</feature>
<proteinExistence type="predicted"/>
<gene>
    <name evidence="2" type="ORF">LSAA_4726</name>
</gene>
<evidence type="ECO:0000313" key="3">
    <source>
        <dbReference type="Proteomes" id="UP000675881"/>
    </source>
</evidence>
<protein>
    <submittedName>
        <fullName evidence="2">(salmon louse) hypothetical protein</fullName>
    </submittedName>
</protein>
<keyword evidence="3" id="KW-1185">Reference proteome</keyword>
<organism evidence="2 3">
    <name type="scientific">Lepeophtheirus salmonis</name>
    <name type="common">Salmon louse</name>
    <name type="synonym">Caligus salmonis</name>
    <dbReference type="NCBI Taxonomy" id="72036"/>
    <lineage>
        <taxon>Eukaryota</taxon>
        <taxon>Metazoa</taxon>
        <taxon>Ecdysozoa</taxon>
        <taxon>Arthropoda</taxon>
        <taxon>Crustacea</taxon>
        <taxon>Multicrustacea</taxon>
        <taxon>Hexanauplia</taxon>
        <taxon>Copepoda</taxon>
        <taxon>Siphonostomatoida</taxon>
        <taxon>Caligidae</taxon>
        <taxon>Lepeophtheirus</taxon>
    </lineage>
</organism>
<feature type="compositionally biased region" description="Basic and acidic residues" evidence="1">
    <location>
        <begin position="159"/>
        <end position="178"/>
    </location>
</feature>
<feature type="compositionally biased region" description="Low complexity" evidence="1">
    <location>
        <begin position="292"/>
        <end position="302"/>
    </location>
</feature>
<name>A0A7R8CK11_LEPSM</name>
<feature type="region of interest" description="Disordered" evidence="1">
    <location>
        <begin position="586"/>
        <end position="669"/>
    </location>
</feature>
<feature type="compositionally biased region" description="Polar residues" evidence="1">
    <location>
        <begin position="303"/>
        <end position="319"/>
    </location>
</feature>
<feature type="compositionally biased region" description="Basic and acidic residues" evidence="1">
    <location>
        <begin position="591"/>
        <end position="633"/>
    </location>
</feature>
<dbReference type="Proteomes" id="UP000675881">
    <property type="component" value="Chromosome 14"/>
</dbReference>